<name>C0ZC16_BREBN</name>
<evidence type="ECO:0000313" key="2">
    <source>
        <dbReference type="Proteomes" id="UP000001877"/>
    </source>
</evidence>
<keyword evidence="2" id="KW-1185">Reference proteome</keyword>
<organism evidence="1 2">
    <name type="scientific">Brevibacillus brevis (strain 47 / JCM 6285 / NBRC 100599)</name>
    <dbReference type="NCBI Taxonomy" id="358681"/>
    <lineage>
        <taxon>Bacteria</taxon>
        <taxon>Bacillati</taxon>
        <taxon>Bacillota</taxon>
        <taxon>Bacilli</taxon>
        <taxon>Bacillales</taxon>
        <taxon>Paenibacillaceae</taxon>
        <taxon>Brevibacillus</taxon>
    </lineage>
</organism>
<proteinExistence type="predicted"/>
<dbReference type="Proteomes" id="UP000001877">
    <property type="component" value="Chromosome"/>
</dbReference>
<reference evidence="1 2" key="1">
    <citation type="submission" date="2005-03" db="EMBL/GenBank/DDBJ databases">
        <title>Brevibacillus brevis strain 47, complete genome.</title>
        <authorList>
            <person name="Hosoyama A."/>
            <person name="Yamada R."/>
            <person name="Hongo Y."/>
            <person name="Terui Y."/>
            <person name="Ankai A."/>
            <person name="Masuyama W."/>
            <person name="Sekiguchi M."/>
            <person name="Takeda T."/>
            <person name="Asano K."/>
            <person name="Ohji S."/>
            <person name="Ichikawa N."/>
            <person name="Narita S."/>
            <person name="Aoki N."/>
            <person name="Miura H."/>
            <person name="Matsushita S."/>
            <person name="Sekigawa T."/>
            <person name="Yamagata H."/>
            <person name="Yoshikawa H."/>
            <person name="Udaka S."/>
            <person name="Tanikawa S."/>
            <person name="Fujita N."/>
        </authorList>
    </citation>
    <scope>NUCLEOTIDE SEQUENCE [LARGE SCALE GENOMIC DNA]</scope>
    <source>
        <strain evidence="2">47 / JCM 6285 / NBRC 100599</strain>
    </source>
</reference>
<dbReference type="STRING" id="358681.BBR47_23480"/>
<dbReference type="HOGENOM" id="CLU_3230569_0_0_9"/>
<sequence length="43" mass="4930">MTNRFGMKEFFVEISVKSFNLSSLAGMEFALSNNFCREKDGMD</sequence>
<gene>
    <name evidence="1" type="ordered locus">BBR47_23480</name>
</gene>
<dbReference type="KEGG" id="bbe:BBR47_23480"/>
<protein>
    <submittedName>
        <fullName evidence="1">Uncharacterized protein</fullName>
    </submittedName>
</protein>
<evidence type="ECO:0000313" key="1">
    <source>
        <dbReference type="EMBL" id="BAH43325.1"/>
    </source>
</evidence>
<accession>C0ZC16</accession>
<dbReference type="AlphaFoldDB" id="C0ZC16"/>
<dbReference type="EMBL" id="AP008955">
    <property type="protein sequence ID" value="BAH43325.1"/>
    <property type="molecule type" value="Genomic_DNA"/>
</dbReference>